<accession>A0A3B3HVR2</accession>
<protein>
    <submittedName>
        <fullName evidence="2">Chibby 1, beta catenin antagonist</fullName>
    </submittedName>
</protein>
<dbReference type="CDD" id="cd07429">
    <property type="entry name" value="Cby_like"/>
    <property type="match status" value="1"/>
</dbReference>
<keyword evidence="1" id="KW-0175">Coiled coil</keyword>
<dbReference type="PANTHER" id="PTHR21533:SF19">
    <property type="entry name" value="LEUCINE-RICH PROTEIN"/>
    <property type="match status" value="1"/>
</dbReference>
<dbReference type="CTD" id="25776"/>
<dbReference type="OrthoDB" id="2145765at2759"/>
<dbReference type="Pfam" id="PF14645">
    <property type="entry name" value="Chibby"/>
    <property type="match status" value="1"/>
</dbReference>
<reference evidence="2" key="3">
    <citation type="submission" date="2025-09" db="UniProtKB">
        <authorList>
            <consortium name="Ensembl"/>
        </authorList>
    </citation>
    <scope>IDENTIFICATION</scope>
    <source>
        <strain evidence="2">Hd-rR</strain>
    </source>
</reference>
<dbReference type="Bgee" id="ENSORLG00000025018">
    <property type="expression patterns" value="Expressed in animal zygote and 10 other cell types or tissues"/>
</dbReference>
<dbReference type="PANTHER" id="PTHR21533">
    <property type="entry name" value="LEUCINE-RICH PROTEIN"/>
    <property type="match status" value="1"/>
</dbReference>
<dbReference type="KEGG" id="ola:101165921"/>
<reference evidence="2 3" key="1">
    <citation type="journal article" date="2007" name="Nature">
        <title>The medaka draft genome and insights into vertebrate genome evolution.</title>
        <authorList>
            <person name="Kasahara M."/>
            <person name="Naruse K."/>
            <person name="Sasaki S."/>
            <person name="Nakatani Y."/>
            <person name="Qu W."/>
            <person name="Ahsan B."/>
            <person name="Yamada T."/>
            <person name="Nagayasu Y."/>
            <person name="Doi K."/>
            <person name="Kasai Y."/>
            <person name="Jindo T."/>
            <person name="Kobayashi D."/>
            <person name="Shimada A."/>
            <person name="Toyoda A."/>
            <person name="Kuroki Y."/>
            <person name="Fujiyama A."/>
            <person name="Sasaki T."/>
            <person name="Shimizu A."/>
            <person name="Asakawa S."/>
            <person name="Shimizu N."/>
            <person name="Hashimoto S."/>
            <person name="Yang J."/>
            <person name="Lee Y."/>
            <person name="Matsushima K."/>
            <person name="Sugano S."/>
            <person name="Sakaizumi M."/>
            <person name="Narita T."/>
            <person name="Ohishi K."/>
            <person name="Haga S."/>
            <person name="Ohta F."/>
            <person name="Nomoto H."/>
            <person name="Nogata K."/>
            <person name="Morishita T."/>
            <person name="Endo T."/>
            <person name="Shin-I T."/>
            <person name="Takeda H."/>
            <person name="Morishita S."/>
            <person name="Kohara Y."/>
        </authorList>
    </citation>
    <scope>NUCLEOTIDE SEQUENCE [LARGE SCALE GENOMIC DNA]</scope>
    <source>
        <strain evidence="2 3">Hd-rR</strain>
    </source>
</reference>
<dbReference type="Ensembl" id="ENSORLT00000030380.1">
    <property type="protein sequence ID" value="ENSORLP00000035820.1"/>
    <property type="gene ID" value="ENSORLG00000025018.1"/>
</dbReference>
<dbReference type="InterPro" id="IPR028118">
    <property type="entry name" value="Chibby_fam"/>
</dbReference>
<organism evidence="2 3">
    <name type="scientific">Oryzias latipes</name>
    <name type="common">Japanese rice fish</name>
    <name type="synonym">Japanese killifish</name>
    <dbReference type="NCBI Taxonomy" id="8090"/>
    <lineage>
        <taxon>Eukaryota</taxon>
        <taxon>Metazoa</taxon>
        <taxon>Chordata</taxon>
        <taxon>Craniata</taxon>
        <taxon>Vertebrata</taxon>
        <taxon>Euteleostomi</taxon>
        <taxon>Actinopterygii</taxon>
        <taxon>Neopterygii</taxon>
        <taxon>Teleostei</taxon>
        <taxon>Neoteleostei</taxon>
        <taxon>Acanthomorphata</taxon>
        <taxon>Ovalentaria</taxon>
        <taxon>Atherinomorphae</taxon>
        <taxon>Beloniformes</taxon>
        <taxon>Adrianichthyidae</taxon>
        <taxon>Oryziinae</taxon>
        <taxon>Oryzias</taxon>
    </lineage>
</organism>
<proteinExistence type="predicted"/>
<dbReference type="STRING" id="8090.ENSORLP00000035820"/>
<gene>
    <name evidence="2" type="primary">CBY1</name>
    <name evidence="2" type="synonym">cby1</name>
</gene>
<dbReference type="GeneTree" id="ENSGT00940000153137"/>
<evidence type="ECO:0000256" key="1">
    <source>
        <dbReference type="SAM" id="Coils"/>
    </source>
</evidence>
<dbReference type="InParanoid" id="A0A3B3HVR2"/>
<dbReference type="Proteomes" id="UP000001038">
    <property type="component" value="Chromosome 19"/>
</dbReference>
<dbReference type="GeneID" id="101165921"/>
<feature type="coiled-coil region" evidence="1">
    <location>
        <begin position="74"/>
        <end position="108"/>
    </location>
</feature>
<dbReference type="AlphaFoldDB" id="A0A3B3HVR2"/>
<sequence length="134" mass="15571">MEDLKRSLKMPLFGNLFSPKKTLSRRSASMSSLHTLDHSTKELELGLEYGPPEANIGGQIWKFEGGQWITESVGNTSSREMQRLKKKNLQLEEENNLLKLKIEVLLDMLTETTVEYHLMEKEVEDIKTQHRRKK</sequence>
<evidence type="ECO:0000313" key="3">
    <source>
        <dbReference type="Proteomes" id="UP000001038"/>
    </source>
</evidence>
<name>A0A3B3HVR2_ORYLA</name>
<evidence type="ECO:0000313" key="2">
    <source>
        <dbReference type="Ensembl" id="ENSORLP00000035820.1"/>
    </source>
</evidence>
<reference evidence="2" key="2">
    <citation type="submission" date="2025-08" db="UniProtKB">
        <authorList>
            <consortium name="Ensembl"/>
        </authorList>
    </citation>
    <scope>IDENTIFICATION</scope>
    <source>
        <strain evidence="2">Hd-rR</strain>
    </source>
</reference>
<dbReference type="RefSeq" id="XP_004080168.1">
    <property type="nucleotide sequence ID" value="XM_004080120.4"/>
</dbReference>
<keyword evidence="3" id="KW-1185">Reference proteome</keyword>